<dbReference type="EMBL" id="JBGEHV010000052">
    <property type="protein sequence ID" value="MEY8042249.1"/>
    <property type="molecule type" value="Genomic_DNA"/>
</dbReference>
<name>A0ABV4CS59_9PSEU</name>
<evidence type="ECO:0000313" key="1">
    <source>
        <dbReference type="EMBL" id="MEY8042249.1"/>
    </source>
</evidence>
<gene>
    <name evidence="1" type="ORF">AB8O55_22780</name>
</gene>
<protein>
    <submittedName>
        <fullName evidence="1">GlcNAc-PI de-N-acetylase</fullName>
    </submittedName>
</protein>
<accession>A0ABV4CS59</accession>
<reference evidence="1 2" key="1">
    <citation type="submission" date="2024-08" db="EMBL/GenBank/DDBJ databases">
        <title>Genome mining of Saccharopolyspora cebuensis PGLac3 from Nigerian medicinal plant.</title>
        <authorList>
            <person name="Ezeobiora C.E."/>
            <person name="Igbokwe N.H."/>
            <person name="Amin D.H."/>
            <person name="Mendie U.E."/>
        </authorList>
    </citation>
    <scope>NUCLEOTIDE SEQUENCE [LARGE SCALE GENOMIC DNA]</scope>
    <source>
        <strain evidence="1 2">PGLac3</strain>
    </source>
</reference>
<organism evidence="1 2">
    <name type="scientific">Saccharopolyspora cebuensis</name>
    <dbReference type="NCBI Taxonomy" id="418759"/>
    <lineage>
        <taxon>Bacteria</taxon>
        <taxon>Bacillati</taxon>
        <taxon>Actinomycetota</taxon>
        <taxon>Actinomycetes</taxon>
        <taxon>Pseudonocardiales</taxon>
        <taxon>Pseudonocardiaceae</taxon>
        <taxon>Saccharopolyspora</taxon>
    </lineage>
</organism>
<dbReference type="SUPFAM" id="SSF102588">
    <property type="entry name" value="LmbE-like"/>
    <property type="match status" value="1"/>
</dbReference>
<sequence length="273" mass="30585">MVTSISFFIAGHQDDALLFRGEFLQTDVNTPGARVVHIVTTAGDNGWQPSWWQAREAGLVAAHNRAQAPDQYPTAVRKKFHRNVTVYDTPRWACYFLRLPDGNLRGQGFARTGYVSLVWLRNDKNRRMKAIDVTGNVPDSTYSWADVQATLRAIMNHELAKLTQNPRPPQWFNMADNVASTNPGDHFDHYATTQAALLAGATAHHRVLWVSYATAGRPANLPAGLLAAKRTLFYTYADSVHAATGMGMDYFHNEWRQWGPKSYARVARVRAAT</sequence>
<dbReference type="Gene3D" id="3.40.50.10320">
    <property type="entry name" value="LmbE-like"/>
    <property type="match status" value="1"/>
</dbReference>
<proteinExistence type="predicted"/>
<dbReference type="Proteomes" id="UP001564626">
    <property type="component" value="Unassembled WGS sequence"/>
</dbReference>
<comment type="caution">
    <text evidence="1">The sequence shown here is derived from an EMBL/GenBank/DDBJ whole genome shotgun (WGS) entry which is preliminary data.</text>
</comment>
<evidence type="ECO:0000313" key="2">
    <source>
        <dbReference type="Proteomes" id="UP001564626"/>
    </source>
</evidence>
<dbReference type="RefSeq" id="WP_345359284.1">
    <property type="nucleotide sequence ID" value="NZ_BAABII010000004.1"/>
</dbReference>
<keyword evidence="2" id="KW-1185">Reference proteome</keyword>
<dbReference type="InterPro" id="IPR024078">
    <property type="entry name" value="LmbE-like_dom_sf"/>
</dbReference>